<dbReference type="EMBL" id="JAAKYU010000001">
    <property type="protein sequence ID" value="NGM91934.1"/>
    <property type="molecule type" value="Genomic_DNA"/>
</dbReference>
<sequence>MNTDASLKRLQIRVPPAMREPLKEHCKQIDKSPNEIILSLLKRYLEHTGAFDNE</sequence>
<comment type="caution">
    <text evidence="1">The sequence shown here is derived from an EMBL/GenBank/DDBJ whole genome shotgun (WGS) entry which is preliminary data.</text>
</comment>
<organism evidence="1">
    <name type="scientific">Klebsiella pneumoniae</name>
    <dbReference type="NCBI Taxonomy" id="573"/>
    <lineage>
        <taxon>Bacteria</taxon>
        <taxon>Pseudomonadati</taxon>
        <taxon>Pseudomonadota</taxon>
        <taxon>Gammaproteobacteria</taxon>
        <taxon>Enterobacterales</taxon>
        <taxon>Enterobacteriaceae</taxon>
        <taxon>Klebsiella/Raoultella group</taxon>
        <taxon>Klebsiella</taxon>
        <taxon>Klebsiella pneumoniae complex</taxon>
    </lineage>
</organism>
<dbReference type="AlphaFoldDB" id="A0A6G4RJ41"/>
<dbReference type="GO" id="GO:0006355">
    <property type="term" value="P:regulation of DNA-templated transcription"/>
    <property type="evidence" value="ECO:0007669"/>
    <property type="project" value="InterPro"/>
</dbReference>
<dbReference type="RefSeq" id="WP_023341982.1">
    <property type="nucleotide sequence ID" value="NZ_CAAGZR010000072.1"/>
</dbReference>
<dbReference type="InterPro" id="IPR010985">
    <property type="entry name" value="Ribbon_hlx_hlx"/>
</dbReference>
<dbReference type="InterPro" id="IPR013321">
    <property type="entry name" value="Arc_rbn_hlx_hlx"/>
</dbReference>
<evidence type="ECO:0008006" key="2">
    <source>
        <dbReference type="Google" id="ProtNLM"/>
    </source>
</evidence>
<reference evidence="1" key="1">
    <citation type="submission" date="2020-02" db="EMBL/GenBank/DDBJ databases">
        <title>Klebsiella pneumoniae genome sequencing and assembly.</title>
        <authorList>
            <person name="Starkova P.S."/>
            <person name="Sulyan O.S."/>
            <person name="Likholetova D.V."/>
            <person name="Ageevets V.A."/>
            <person name="Lazareva I.V."/>
            <person name="Sopova J.V."/>
            <person name="Sidorenko S.V."/>
        </authorList>
    </citation>
    <scope>NUCLEOTIDE SEQUENCE</scope>
    <source>
        <strain evidence="1">1977</strain>
    </source>
</reference>
<name>A0A6G4RJ41_KLEPN</name>
<dbReference type="Gene3D" id="1.10.1220.10">
    <property type="entry name" value="Met repressor-like"/>
    <property type="match status" value="1"/>
</dbReference>
<dbReference type="SUPFAM" id="SSF47598">
    <property type="entry name" value="Ribbon-helix-helix"/>
    <property type="match status" value="1"/>
</dbReference>
<dbReference type="GO" id="GO:0043565">
    <property type="term" value="F:sequence-specific DNA binding"/>
    <property type="evidence" value="ECO:0007669"/>
    <property type="project" value="UniProtKB-ARBA"/>
</dbReference>
<gene>
    <name evidence="1" type="ORF">G4V14_05105</name>
</gene>
<protein>
    <recommendedName>
        <fullName evidence="2">Arc family DNA-binding protein</fullName>
    </recommendedName>
</protein>
<proteinExistence type="predicted"/>
<accession>A0A6G4RJ41</accession>
<evidence type="ECO:0000313" key="1">
    <source>
        <dbReference type="EMBL" id="NGM91934.1"/>
    </source>
</evidence>